<proteinExistence type="predicted"/>
<dbReference type="EMBL" id="JAGRRH010000010">
    <property type="protein sequence ID" value="KAG7362838.1"/>
    <property type="molecule type" value="Genomic_DNA"/>
</dbReference>
<dbReference type="OrthoDB" id="56151at2759"/>
<protein>
    <submittedName>
        <fullName evidence="3">Mediator complex subunit 2 family protein</fullName>
    </submittedName>
</protein>
<organism evidence="3 4">
    <name type="scientific">Nitzschia inconspicua</name>
    <dbReference type="NCBI Taxonomy" id="303405"/>
    <lineage>
        <taxon>Eukaryota</taxon>
        <taxon>Sar</taxon>
        <taxon>Stramenopiles</taxon>
        <taxon>Ochrophyta</taxon>
        <taxon>Bacillariophyta</taxon>
        <taxon>Bacillariophyceae</taxon>
        <taxon>Bacillariophycidae</taxon>
        <taxon>Bacillariales</taxon>
        <taxon>Bacillariaceae</taxon>
        <taxon>Nitzschia</taxon>
    </lineage>
</organism>
<feature type="domain" description="DUF6824" evidence="2">
    <location>
        <begin position="521"/>
        <end position="605"/>
    </location>
</feature>
<feature type="region of interest" description="Disordered" evidence="1">
    <location>
        <begin position="234"/>
        <end position="277"/>
    </location>
</feature>
<feature type="region of interest" description="Disordered" evidence="1">
    <location>
        <begin position="607"/>
        <end position="647"/>
    </location>
</feature>
<accession>A0A9K3LJI9</accession>
<keyword evidence="4" id="KW-1185">Reference proteome</keyword>
<comment type="caution">
    <text evidence="3">The sequence shown here is derived from an EMBL/GenBank/DDBJ whole genome shotgun (WGS) entry which is preliminary data.</text>
</comment>
<feature type="compositionally biased region" description="Acidic residues" evidence="1">
    <location>
        <begin position="98"/>
        <end position="109"/>
    </location>
</feature>
<feature type="region of interest" description="Disordered" evidence="1">
    <location>
        <begin position="1"/>
        <end position="157"/>
    </location>
</feature>
<evidence type="ECO:0000313" key="3">
    <source>
        <dbReference type="EMBL" id="KAG7362838.1"/>
    </source>
</evidence>
<feature type="domain" description="DUF6824" evidence="2">
    <location>
        <begin position="399"/>
        <end position="485"/>
    </location>
</feature>
<reference evidence="3" key="2">
    <citation type="submission" date="2021-04" db="EMBL/GenBank/DDBJ databases">
        <authorList>
            <person name="Podell S."/>
        </authorList>
    </citation>
    <scope>NUCLEOTIDE SEQUENCE</scope>
    <source>
        <strain evidence="3">Hildebrandi</strain>
    </source>
</reference>
<evidence type="ECO:0000313" key="4">
    <source>
        <dbReference type="Proteomes" id="UP000693970"/>
    </source>
</evidence>
<feature type="compositionally biased region" description="Basic residues" evidence="1">
    <location>
        <begin position="612"/>
        <end position="626"/>
    </location>
</feature>
<dbReference type="Pfam" id="PF20710">
    <property type="entry name" value="DUF6824"/>
    <property type="match status" value="3"/>
</dbReference>
<name>A0A9K3LJI9_9STRA</name>
<feature type="compositionally biased region" description="Basic residues" evidence="1">
    <location>
        <begin position="987"/>
        <end position="996"/>
    </location>
</feature>
<feature type="domain" description="DUF6824" evidence="2">
    <location>
        <begin position="144"/>
        <end position="229"/>
    </location>
</feature>
<gene>
    <name evidence="3" type="ORF">IV203_026198</name>
</gene>
<feature type="region of interest" description="Disordered" evidence="1">
    <location>
        <begin position="977"/>
        <end position="996"/>
    </location>
</feature>
<feature type="region of interest" description="Disordered" evidence="1">
    <location>
        <begin position="490"/>
        <end position="528"/>
    </location>
</feature>
<evidence type="ECO:0000259" key="2">
    <source>
        <dbReference type="Pfam" id="PF20710"/>
    </source>
</evidence>
<feature type="compositionally biased region" description="Low complexity" evidence="1">
    <location>
        <begin position="247"/>
        <end position="256"/>
    </location>
</feature>
<sequence>MGGEVSVKADSPTTTSTGNNAAEPVQENPADLPASTSSDKLPNKNDEVTDDSTTKQPSSPSPVTKGKTSDDDDHDHDNNNNNNNIPTLPVADDKSIDESTDMLNDEVDDDKSSSGKSGSSKDHDGEDEDDEGEEDDIPGVNREDVLIGRPGSYPRNRKANKRYWNCVLQQVPMYPKVIHDKEAQYDLARHVIQRVKNNHGGRFMEYENDGWVLADVETTLNKVRRAIKEKWERSQLRSKKRSREEPVTTTTTTATPEPDEKLERSKSSERAKKSDNKHVELNNMDVILFFGHSHHEGNKLYWSYVLKEAVPKFGDIVEDKDAQFDLARQCIDFVEKKNGGRFVQPAAKNMWELVQDDTVLFKVRRAIKERWERKHKSSPTSTPERNHDEAKEIEVRPMDVFLGRPVSGQRSHEGTELYWEFLTKQVPIFGRLLGDREAQFELAGKVVDYIVEEQGGRFLEMDEDGNWDVASETVALEKTRRAIREKWEKHLTTGGSTIDDSMGTPKPQDDPDDQPDVKPTDVLIGKSNNSRVGNQRYWDLVLEQVPNFTDIVDDKDAQFEMAQKVIDVVKKENGGRFLEFDEEDGLWKVGDEVAVLQKVRRAIKEKWERETKKGKHVSSSNKKKSKGGGSVDSRSKQPSQEISTKRAKVASKIVPKVVPPKRKVGIASEQEQLVQLTHDIVDILKGEKKAVLLEQLRERVDAEMEDVEAVCESLSELGMIHVLREEEIKQHTTGMVSKVVWWEYAGTFLKRKSWEMMPLGEDTEHVMRSEMSLLVREEARLDVWISRMRNLMSNPRDPEHLYVTPSDVIYATNLNSFPPTSSPAKKLKRTQKDPVVAIHAPFGSVLQSSTPVSYQRNSAARTRQLVITSERPSPNDDPIERKDPLQVYFFPNSDRWKNYVLSENPVLEWIREPRYTSETNFMGGAGDNLHVSCLREDEGLIDRSLAFPFLASNMSCLAVDENEFLQLLIAFDEMSSSSSDEEEQKERPRKRPFKHRKSKGVVMFRDDNGELKVLPPTMSLWYNMYCQTGCQERMSGFHSKFRRRFRLPYDQYRELVEMCTADSMKEDGTSLFKRWRPGKKAALTGKPAAPLELLVLTTLRYLGRGWTFDDLEECTAISEEVIRVFFHQFIKFGSTTLYNKYVGPPLTVEDAIDLCIREYEAAGFPGCVGSMDASHVEHQRISFKHRQAHLSFKLPFTSRTYNIVTSHRRKIFSTTDGYPARWNDKTLVRYAGRAVDEEDYFQGSLVRDEDGAIIVRHMNMTDFRQRLITHFDIAFKKKEIIWPKARLQMDEPYANVQP</sequence>
<feature type="compositionally biased region" description="Basic and acidic residues" evidence="1">
    <location>
        <begin position="258"/>
        <end position="277"/>
    </location>
</feature>
<dbReference type="InterPro" id="IPR049227">
    <property type="entry name" value="DUF6824"/>
</dbReference>
<feature type="compositionally biased region" description="Acidic residues" evidence="1">
    <location>
        <begin position="125"/>
        <end position="137"/>
    </location>
</feature>
<dbReference type="Proteomes" id="UP000693970">
    <property type="component" value="Unassembled WGS sequence"/>
</dbReference>
<feature type="compositionally biased region" description="Polar residues" evidence="1">
    <location>
        <begin position="11"/>
        <end position="20"/>
    </location>
</feature>
<evidence type="ECO:0000256" key="1">
    <source>
        <dbReference type="SAM" id="MobiDB-lite"/>
    </source>
</evidence>
<reference evidence="3" key="1">
    <citation type="journal article" date="2021" name="Sci. Rep.">
        <title>Diploid genomic architecture of Nitzschia inconspicua, an elite biomass production diatom.</title>
        <authorList>
            <person name="Oliver A."/>
            <person name="Podell S."/>
            <person name="Pinowska A."/>
            <person name="Traller J.C."/>
            <person name="Smith S.R."/>
            <person name="McClure R."/>
            <person name="Beliaev A."/>
            <person name="Bohutskyi P."/>
            <person name="Hill E.A."/>
            <person name="Rabines A."/>
            <person name="Zheng H."/>
            <person name="Allen L.Z."/>
            <person name="Kuo A."/>
            <person name="Grigoriev I.V."/>
            <person name="Allen A.E."/>
            <person name="Hazlebeck D."/>
            <person name="Allen E.E."/>
        </authorList>
    </citation>
    <scope>NUCLEOTIDE SEQUENCE</scope>
    <source>
        <strain evidence="3">Hildebrandi</strain>
    </source>
</reference>